<dbReference type="GO" id="GO:0016020">
    <property type="term" value="C:membrane"/>
    <property type="evidence" value="ECO:0007669"/>
    <property type="project" value="UniProtKB-SubCell"/>
</dbReference>
<keyword evidence="6" id="KW-0812">Transmembrane</keyword>
<evidence type="ECO:0000256" key="3">
    <source>
        <dbReference type="ARBA" id="ARBA00022448"/>
    </source>
</evidence>
<evidence type="ECO:0000256" key="14">
    <source>
        <dbReference type="ARBA" id="ARBA00024013"/>
    </source>
</evidence>
<keyword evidence="7" id="KW-0479">Metal-binding</keyword>
<evidence type="ECO:0000256" key="7">
    <source>
        <dbReference type="ARBA" id="ARBA00022723"/>
    </source>
</evidence>
<dbReference type="CDD" id="cd00882">
    <property type="entry name" value="Ras_like_GTPase"/>
    <property type="match status" value="1"/>
</dbReference>
<dbReference type="InterPro" id="IPR045058">
    <property type="entry name" value="GIMA/IAN/Toc"/>
</dbReference>
<evidence type="ECO:0000256" key="10">
    <source>
        <dbReference type="ARBA" id="ARBA00022842"/>
    </source>
</evidence>
<evidence type="ECO:0000313" key="16">
    <source>
        <dbReference type="EMBL" id="KDQ08310.1"/>
    </source>
</evidence>
<evidence type="ECO:0000256" key="12">
    <source>
        <dbReference type="ARBA" id="ARBA00022989"/>
    </source>
</evidence>
<keyword evidence="9" id="KW-1002">Plastid outer membrane</keyword>
<keyword evidence="13" id="KW-0472">Membrane</keyword>
<dbReference type="SUPFAM" id="SSF52540">
    <property type="entry name" value="P-loop containing nucleoside triphosphate hydrolases"/>
    <property type="match status" value="1"/>
</dbReference>
<dbReference type="GO" id="GO:0005525">
    <property type="term" value="F:GTP binding"/>
    <property type="evidence" value="ECO:0007669"/>
    <property type="project" value="InterPro"/>
</dbReference>
<evidence type="ECO:0000256" key="2">
    <source>
        <dbReference type="ARBA" id="ARBA00004167"/>
    </source>
</evidence>
<reference evidence="17" key="1">
    <citation type="journal article" date="2014" name="Proc. Natl. Acad. Sci. U.S.A.">
        <title>Extensive sampling of basidiomycete genomes demonstrates inadequacy of the white-rot/brown-rot paradigm for wood decay fungi.</title>
        <authorList>
            <person name="Riley R."/>
            <person name="Salamov A.A."/>
            <person name="Brown D.W."/>
            <person name="Nagy L.G."/>
            <person name="Floudas D."/>
            <person name="Held B.W."/>
            <person name="Levasseur A."/>
            <person name="Lombard V."/>
            <person name="Morin E."/>
            <person name="Otillar R."/>
            <person name="Lindquist E.A."/>
            <person name="Sun H."/>
            <person name="LaButti K.M."/>
            <person name="Schmutz J."/>
            <person name="Jabbour D."/>
            <person name="Luo H."/>
            <person name="Baker S.E."/>
            <person name="Pisabarro A.G."/>
            <person name="Walton J.D."/>
            <person name="Blanchette R.A."/>
            <person name="Henrissat B."/>
            <person name="Martin F."/>
            <person name="Cullen D."/>
            <person name="Hibbett D.S."/>
            <person name="Grigoriev I.V."/>
        </authorList>
    </citation>
    <scope>NUCLEOTIDE SEQUENCE [LARGE SCALE GENOMIC DNA]</scope>
    <source>
        <strain evidence="17">FD-172 SS1</strain>
    </source>
</reference>
<accession>A0A067M0X9</accession>
<evidence type="ECO:0000256" key="9">
    <source>
        <dbReference type="ARBA" id="ARBA00022805"/>
    </source>
</evidence>
<dbReference type="Pfam" id="PF01926">
    <property type="entry name" value="MMR_HSR1"/>
    <property type="match status" value="1"/>
</dbReference>
<keyword evidence="4" id="KW-0150">Chloroplast</keyword>
<feature type="domain" description="G" evidence="15">
    <location>
        <begin position="56"/>
        <end position="130"/>
    </location>
</feature>
<keyword evidence="17" id="KW-1185">Reference proteome</keyword>
<evidence type="ECO:0000256" key="6">
    <source>
        <dbReference type="ARBA" id="ARBA00022692"/>
    </source>
</evidence>
<dbReference type="EMBL" id="KL198092">
    <property type="protein sequence ID" value="KDQ08310.1"/>
    <property type="molecule type" value="Genomic_DNA"/>
</dbReference>
<keyword evidence="12" id="KW-1133">Transmembrane helix</keyword>
<evidence type="ECO:0000256" key="11">
    <source>
        <dbReference type="ARBA" id="ARBA00022927"/>
    </source>
</evidence>
<evidence type="ECO:0000256" key="8">
    <source>
        <dbReference type="ARBA" id="ARBA00022801"/>
    </source>
</evidence>
<dbReference type="Gene3D" id="3.40.50.300">
    <property type="entry name" value="P-loop containing nucleotide triphosphate hydrolases"/>
    <property type="match status" value="1"/>
</dbReference>
<dbReference type="OrthoDB" id="8954335at2759"/>
<keyword evidence="3" id="KW-0813">Transport</keyword>
<dbReference type="InterPro" id="IPR006073">
    <property type="entry name" value="GTP-bd"/>
</dbReference>
<evidence type="ECO:0000259" key="15">
    <source>
        <dbReference type="Pfam" id="PF01926"/>
    </source>
</evidence>
<dbReference type="PANTHER" id="PTHR10903">
    <property type="entry name" value="GTPASE, IMAP FAMILY MEMBER-RELATED"/>
    <property type="match status" value="1"/>
</dbReference>
<proteinExistence type="predicted"/>
<evidence type="ECO:0000256" key="1">
    <source>
        <dbReference type="ARBA" id="ARBA00001946"/>
    </source>
</evidence>
<name>A0A067M0X9_BOTB1</name>
<dbReference type="Proteomes" id="UP000027195">
    <property type="component" value="Unassembled WGS sequence"/>
</dbReference>
<gene>
    <name evidence="16" type="ORF">BOTBODRAFT_179944</name>
</gene>
<evidence type="ECO:0000313" key="17">
    <source>
        <dbReference type="Proteomes" id="UP000027195"/>
    </source>
</evidence>
<keyword evidence="11" id="KW-0653">Protein transport</keyword>
<dbReference type="GO" id="GO:0015031">
    <property type="term" value="P:protein transport"/>
    <property type="evidence" value="ECO:0007669"/>
    <property type="project" value="UniProtKB-KW"/>
</dbReference>
<evidence type="ECO:0000256" key="4">
    <source>
        <dbReference type="ARBA" id="ARBA00022528"/>
    </source>
</evidence>
<evidence type="ECO:0000256" key="5">
    <source>
        <dbReference type="ARBA" id="ARBA00022640"/>
    </source>
</evidence>
<dbReference type="InParanoid" id="A0A067M0X9"/>
<sequence>MQRLKPPSHILIALQKLKQLPTSSIMATTWPHPHFSGSYGNHALIEAPNVARDIVIVVMGSTGAGKSSFINLVSGSNLDVGEALRSQTTLPQPAYFELFGRRVVLIDTPGFDDTERNDAEVLDVIGKYLSVLHSQGLDITAVVYLHRISDNRVAGSALNNLRMCQAICGDSAIKNLIVCTTMWEQVLPGVGEAREKELLETEQFWGRAIQRGARSLRHFRTRESAEAIIRATFGYDPVVLAIQHELVEEGKLLMETTAGVLVDAAIRRLQAKHQAQLTEIDADYQKAVRQKDLALQQELDATRQSHRVQLWQMENQQRLLEESLHLRELQLPVASRPHLRVHRYLAWDMWRYLDAVTHLLILLGRAVGGVRRVAGGQPS</sequence>
<comment type="subcellular location">
    <subcellularLocation>
        <location evidence="2">Membrane</location>
        <topology evidence="2">Single-pass membrane protein</topology>
    </subcellularLocation>
    <subcellularLocation>
        <location evidence="14">Plastid</location>
        <location evidence="14">Chloroplast outer membrane</location>
    </subcellularLocation>
</comment>
<comment type="cofactor">
    <cofactor evidence="1">
        <name>Mg(2+)</name>
        <dbReference type="ChEBI" id="CHEBI:18420"/>
    </cofactor>
</comment>
<organism evidence="16 17">
    <name type="scientific">Botryobasidium botryosum (strain FD-172 SS1)</name>
    <dbReference type="NCBI Taxonomy" id="930990"/>
    <lineage>
        <taxon>Eukaryota</taxon>
        <taxon>Fungi</taxon>
        <taxon>Dikarya</taxon>
        <taxon>Basidiomycota</taxon>
        <taxon>Agaricomycotina</taxon>
        <taxon>Agaricomycetes</taxon>
        <taxon>Cantharellales</taxon>
        <taxon>Botryobasidiaceae</taxon>
        <taxon>Botryobasidium</taxon>
    </lineage>
</organism>
<dbReference type="AlphaFoldDB" id="A0A067M0X9"/>
<keyword evidence="10" id="KW-0460">Magnesium</keyword>
<protein>
    <recommendedName>
        <fullName evidence="15">G domain-containing protein</fullName>
    </recommendedName>
</protein>
<dbReference type="InterPro" id="IPR027417">
    <property type="entry name" value="P-loop_NTPase"/>
</dbReference>
<keyword evidence="8" id="KW-0378">Hydrolase</keyword>
<dbReference type="GO" id="GO:0016787">
    <property type="term" value="F:hydrolase activity"/>
    <property type="evidence" value="ECO:0007669"/>
    <property type="project" value="UniProtKB-KW"/>
</dbReference>
<evidence type="ECO:0000256" key="13">
    <source>
        <dbReference type="ARBA" id="ARBA00023136"/>
    </source>
</evidence>
<dbReference type="PANTHER" id="PTHR10903:SF135">
    <property type="entry name" value="TRANSLOCASE OF CHLOROPLAST 120, CHLOROPLASTIC-RELATED"/>
    <property type="match status" value="1"/>
</dbReference>
<dbReference type="GO" id="GO:0046872">
    <property type="term" value="F:metal ion binding"/>
    <property type="evidence" value="ECO:0007669"/>
    <property type="project" value="UniProtKB-KW"/>
</dbReference>
<keyword evidence="5" id="KW-0934">Plastid</keyword>
<dbReference type="HOGENOM" id="CLU_018003_2_1_1"/>